<dbReference type="PANTHER" id="PTHR23292">
    <property type="entry name" value="LIPOPOLYSACCHARIDE-INDUCED TUMOR NECROSIS FACTOR-ALPHA FACTOR"/>
    <property type="match status" value="1"/>
</dbReference>
<comment type="subcellular location">
    <subcellularLocation>
        <location evidence="2">Endosome membrane</location>
        <topology evidence="2">Peripheral membrane protein</topology>
    </subcellularLocation>
    <subcellularLocation>
        <location evidence="1">Late endosome membrane</location>
    </subcellularLocation>
    <subcellularLocation>
        <location evidence="3">Lysosome membrane</location>
        <topology evidence="3">Peripheral membrane protein</topology>
        <orientation evidence="3">Cytoplasmic side</orientation>
    </subcellularLocation>
</comment>
<feature type="domain" description="LITAF" evidence="8">
    <location>
        <begin position="1"/>
        <end position="67"/>
    </location>
</feature>
<keyword evidence="7" id="KW-0472">Membrane</keyword>
<evidence type="ECO:0000256" key="4">
    <source>
        <dbReference type="ARBA" id="ARBA00005975"/>
    </source>
</evidence>
<gene>
    <name evidence="9" type="ORF">KUTeg_011562</name>
</gene>
<dbReference type="InterPro" id="IPR037519">
    <property type="entry name" value="LITAF_fam"/>
</dbReference>
<dbReference type="SMART" id="SM00714">
    <property type="entry name" value="LITAF"/>
    <property type="match status" value="1"/>
</dbReference>
<sequence length="68" mass="7854">MSFLRFAPELNHPTFSLPFSTQKASEERFFLPFLWLGCCLIPFCVPACKDVVHVCPNCQQVVGRYKKM</sequence>
<evidence type="ECO:0000256" key="2">
    <source>
        <dbReference type="ARBA" id="ARBA00004481"/>
    </source>
</evidence>
<keyword evidence="6" id="KW-0862">Zinc</keyword>
<dbReference type="InterPro" id="IPR006629">
    <property type="entry name" value="LITAF"/>
</dbReference>
<organism evidence="9 10">
    <name type="scientific">Tegillarca granosa</name>
    <name type="common">Malaysian cockle</name>
    <name type="synonym">Anadara granosa</name>
    <dbReference type="NCBI Taxonomy" id="220873"/>
    <lineage>
        <taxon>Eukaryota</taxon>
        <taxon>Metazoa</taxon>
        <taxon>Spiralia</taxon>
        <taxon>Lophotrochozoa</taxon>
        <taxon>Mollusca</taxon>
        <taxon>Bivalvia</taxon>
        <taxon>Autobranchia</taxon>
        <taxon>Pteriomorphia</taxon>
        <taxon>Arcoida</taxon>
        <taxon>Arcoidea</taxon>
        <taxon>Arcidae</taxon>
        <taxon>Tegillarca</taxon>
    </lineage>
</organism>
<dbReference type="Pfam" id="PF10601">
    <property type="entry name" value="zf-LITAF-like"/>
    <property type="match status" value="1"/>
</dbReference>
<protein>
    <recommendedName>
        <fullName evidence="8">LITAF domain-containing protein</fullName>
    </recommendedName>
</protein>
<reference evidence="9 10" key="1">
    <citation type="submission" date="2022-12" db="EMBL/GenBank/DDBJ databases">
        <title>Chromosome-level genome of Tegillarca granosa.</title>
        <authorList>
            <person name="Kim J."/>
        </authorList>
    </citation>
    <scope>NUCLEOTIDE SEQUENCE [LARGE SCALE GENOMIC DNA]</scope>
    <source>
        <strain evidence="9">Teg-2019</strain>
        <tissue evidence="9">Adductor muscle</tissue>
    </source>
</reference>
<dbReference type="EMBL" id="JARBDR010000640">
    <property type="protein sequence ID" value="KAJ8309697.1"/>
    <property type="molecule type" value="Genomic_DNA"/>
</dbReference>
<dbReference type="Proteomes" id="UP001217089">
    <property type="component" value="Unassembled WGS sequence"/>
</dbReference>
<keyword evidence="5" id="KW-0479">Metal-binding</keyword>
<evidence type="ECO:0000256" key="7">
    <source>
        <dbReference type="ARBA" id="ARBA00023136"/>
    </source>
</evidence>
<accession>A0ABQ9EX11</accession>
<evidence type="ECO:0000256" key="6">
    <source>
        <dbReference type="ARBA" id="ARBA00022833"/>
    </source>
</evidence>
<evidence type="ECO:0000259" key="8">
    <source>
        <dbReference type="PROSITE" id="PS51837"/>
    </source>
</evidence>
<comment type="similarity">
    <text evidence="4">Belongs to the CDIP1/LITAF family.</text>
</comment>
<dbReference type="PANTHER" id="PTHR23292:SF6">
    <property type="entry name" value="FI16602P1-RELATED"/>
    <property type="match status" value="1"/>
</dbReference>
<evidence type="ECO:0000256" key="5">
    <source>
        <dbReference type="ARBA" id="ARBA00022723"/>
    </source>
</evidence>
<evidence type="ECO:0000313" key="9">
    <source>
        <dbReference type="EMBL" id="KAJ8309697.1"/>
    </source>
</evidence>
<evidence type="ECO:0000256" key="3">
    <source>
        <dbReference type="ARBA" id="ARBA00004630"/>
    </source>
</evidence>
<dbReference type="PROSITE" id="PS51837">
    <property type="entry name" value="LITAF"/>
    <property type="match status" value="1"/>
</dbReference>
<name>A0ABQ9EX11_TEGGR</name>
<comment type="caution">
    <text evidence="9">The sequence shown here is derived from an EMBL/GenBank/DDBJ whole genome shotgun (WGS) entry which is preliminary data.</text>
</comment>
<evidence type="ECO:0000313" key="10">
    <source>
        <dbReference type="Proteomes" id="UP001217089"/>
    </source>
</evidence>
<evidence type="ECO:0000256" key="1">
    <source>
        <dbReference type="ARBA" id="ARBA00004414"/>
    </source>
</evidence>
<proteinExistence type="inferred from homology"/>
<keyword evidence="10" id="KW-1185">Reference proteome</keyword>